<evidence type="ECO:0000256" key="3">
    <source>
        <dbReference type="ARBA" id="ARBA00022840"/>
    </source>
</evidence>
<dbReference type="SMART" id="SM00487">
    <property type="entry name" value="DEXDc"/>
    <property type="match status" value="1"/>
</dbReference>
<dbReference type="SUPFAM" id="SSF52540">
    <property type="entry name" value="P-loop containing nucleoside triphosphate hydrolases"/>
    <property type="match status" value="1"/>
</dbReference>
<accession>A0ABR1IM21</accession>
<gene>
    <name evidence="9" type="ORF">VKT23_020255</name>
</gene>
<comment type="catalytic activity">
    <reaction evidence="4">
        <text>Couples ATP hydrolysis with the unwinding of duplex DNA by translocating in the 3'-5' direction.</text>
        <dbReference type="EC" id="5.6.2.4"/>
    </reaction>
</comment>
<evidence type="ECO:0000259" key="8">
    <source>
        <dbReference type="PROSITE" id="PS51194"/>
    </source>
</evidence>
<evidence type="ECO:0000256" key="4">
    <source>
        <dbReference type="ARBA" id="ARBA00034617"/>
    </source>
</evidence>
<dbReference type="SMART" id="SM00490">
    <property type="entry name" value="HELICc"/>
    <property type="match status" value="1"/>
</dbReference>
<protein>
    <recommendedName>
        <fullName evidence="5">DNA 3'-5' helicase</fullName>
        <ecNumber evidence="5">5.6.2.4</ecNumber>
    </recommendedName>
</protein>
<keyword evidence="10" id="KW-1185">Reference proteome</keyword>
<dbReference type="PROSITE" id="PS51192">
    <property type="entry name" value="HELICASE_ATP_BIND_1"/>
    <property type="match status" value="1"/>
</dbReference>
<evidence type="ECO:0000313" key="9">
    <source>
        <dbReference type="EMBL" id="KAK7434305.1"/>
    </source>
</evidence>
<feature type="domain" description="Helicase C-terminal" evidence="8">
    <location>
        <begin position="1194"/>
        <end position="1355"/>
    </location>
</feature>
<dbReference type="InterPro" id="IPR014001">
    <property type="entry name" value="Helicase_ATP-bd"/>
</dbReference>
<evidence type="ECO:0000256" key="6">
    <source>
        <dbReference type="SAM" id="MobiDB-lite"/>
    </source>
</evidence>
<dbReference type="PROSITE" id="PS51194">
    <property type="entry name" value="HELICASE_CTER"/>
    <property type="match status" value="1"/>
</dbReference>
<dbReference type="EC" id="5.6.2.4" evidence="5"/>
<organism evidence="9 10">
    <name type="scientific">Marasmiellus scandens</name>
    <dbReference type="NCBI Taxonomy" id="2682957"/>
    <lineage>
        <taxon>Eukaryota</taxon>
        <taxon>Fungi</taxon>
        <taxon>Dikarya</taxon>
        <taxon>Basidiomycota</taxon>
        <taxon>Agaricomycotina</taxon>
        <taxon>Agaricomycetes</taxon>
        <taxon>Agaricomycetidae</taxon>
        <taxon>Agaricales</taxon>
        <taxon>Marasmiineae</taxon>
        <taxon>Omphalotaceae</taxon>
        <taxon>Marasmiellus</taxon>
    </lineage>
</organism>
<proteinExistence type="inferred from homology"/>
<feature type="domain" description="Helicase ATP-binding" evidence="7">
    <location>
        <begin position="1006"/>
        <end position="1167"/>
    </location>
</feature>
<feature type="compositionally biased region" description="Basic and acidic residues" evidence="6">
    <location>
        <begin position="902"/>
        <end position="911"/>
    </location>
</feature>
<name>A0ABR1IM21_9AGAR</name>
<reference evidence="9 10" key="1">
    <citation type="submission" date="2024-01" db="EMBL/GenBank/DDBJ databases">
        <title>A draft genome for the cacao thread blight pathogen Marasmiellus scandens.</title>
        <authorList>
            <person name="Baruah I.K."/>
            <person name="Leung J."/>
            <person name="Bukari Y."/>
            <person name="Amoako-Attah I."/>
            <person name="Meinhardt L.W."/>
            <person name="Bailey B.A."/>
            <person name="Cohen S.P."/>
        </authorList>
    </citation>
    <scope>NUCLEOTIDE SEQUENCE [LARGE SCALE GENOMIC DNA]</scope>
    <source>
        <strain evidence="9 10">GH-19</strain>
    </source>
</reference>
<dbReference type="InterPro" id="IPR027417">
    <property type="entry name" value="P-loop_NTPase"/>
</dbReference>
<dbReference type="Pfam" id="PF00270">
    <property type="entry name" value="DEAD"/>
    <property type="match status" value="1"/>
</dbReference>
<evidence type="ECO:0000256" key="1">
    <source>
        <dbReference type="ARBA" id="ARBA00005446"/>
    </source>
</evidence>
<feature type="region of interest" description="Disordered" evidence="6">
    <location>
        <begin position="861"/>
        <end position="946"/>
    </location>
</feature>
<dbReference type="PANTHER" id="PTHR13710:SF145">
    <property type="entry name" value="ATP-DEPENDENT DNA HELICASE"/>
    <property type="match status" value="1"/>
</dbReference>
<dbReference type="EMBL" id="JBANRG010000127">
    <property type="protein sequence ID" value="KAK7434305.1"/>
    <property type="molecule type" value="Genomic_DNA"/>
</dbReference>
<evidence type="ECO:0000259" key="7">
    <source>
        <dbReference type="PROSITE" id="PS51192"/>
    </source>
</evidence>
<dbReference type="Gene3D" id="3.40.50.300">
    <property type="entry name" value="P-loop containing nucleotide triphosphate hydrolases"/>
    <property type="match status" value="2"/>
</dbReference>
<evidence type="ECO:0000256" key="2">
    <source>
        <dbReference type="ARBA" id="ARBA00022741"/>
    </source>
</evidence>
<dbReference type="InterPro" id="IPR001650">
    <property type="entry name" value="Helicase_C-like"/>
</dbReference>
<comment type="similarity">
    <text evidence="1">Belongs to the helicase family. RecQ subfamily.</text>
</comment>
<sequence length="1634" mass="181712">MPSINASTKPILAYGGITVTHGQKCPNCSFIGCPKRVVQHISQAHKGIPLLKPLPVQIQTLNAGHHAARQFVVNVPSTLSPSVSSAAHSQSALPPQASGISTDPWSAIQMSALGATFDWSNYEGKADPNYRLISPLLTHTKWHMLLESVEAQYIPSVCAQVTYPVASEFPKLADAILHYFKQATNLLDHTDELVAQMLNSPEPNKQINHTPLHRLHQTDSLQKYCSPVTRLISALLRKSGPVTLPRSEPLDQALKLLRDNLGTSIDEILIPLHAVFLVLWTTSWPSTPGRVASDPTMVCLALMCLKQSGEFSHAKDVTGPIAKLSRAIQLAMTYELHKAVDSSLDIHESQMNAFHQVGKYVQEQQHTTFGSLRRLQHFVSSLAYNSLSMPQILWEDMDNWTALRYKGDLITLDHIREVVHSTQKQATHIWTKEILMGLEVPFDYGPLADDLTNKTAGYSFLDDERNDLQKYSHALSEAFFRDERVRKHFLILDTTGSITLNPVTVRKWLFSLSKLEGCLLVCDHLCGGGPARGTEITSSLARNTRFRARNLYGLGAIVATVRQYTKTSHLSGSDKLIPNGLESFTADFLLRLHALARPFAAFLSSRMCPNDPYIVFNYRHMLFMDNLREFDGDRLSDLLVQYSKPVLGWGFKVGSWRHIFIAFNRKINPHSQSLVDAEEQDTVGTLQAGHSRAIENQHYGLSPDSELCSEDLLILYIQNSFSLQKAIGFVPGGLGLKYWEATVDKFQELCSSGIIRHQSTPNGQNVTGIAEAAATDILASLRQDFQRSELKQEKFHQSILGKMEFLATTLSSVCQELKELKSSRAFGASDCIPVLSSSCQNHTTHEHVAVSAHIHTPPAVSTAISNMPKSSLPPLSPHSKKRPHAASQPSKLDSFPDQPSLRPEKRPRLMDFSDSESFMASRAHSPIAQPDPSTIIPAHDNPSHEDNNMMIEAEENDDQDSQDFDIDDDDYIPFEPPQDDALRILQRLLKNPKAQWTCEEQRAGVAALLNHQQDVVLALRTGLGKSAIAVIPSCIEQGITVIVVPLKALLEDWKRKLAQMDIHYEHFVGAADPTLKGNAKIILVSSDVAKGSYWKTAITGLSRHRTIVRYVIDEVHLYLVDPSFRENAFQNAFQLRILPCQFVLITATFPPSSLSHFKDQFCLLDPIVIRTPSFRPEIKYDIVQPVGSLKYVPLLKKKLDEFRTTGFLNSSDRYLVYVTSLQAGEGAAKCLGVEFYHADSHKKSITAERQQEILDNWISGKYQGLVTTSALSAGIHVPNIRIVAHIGTPSNAISYSQETGRAGRNGEEALALTFPWKSRRPPPSDELEKQQQASIGVPTLNNALFNVPEKKVKFPQTCTNYNMTEWLDGKPYHCLQLGCLYDKWCNACIAELHANNLIDEEGYLTDVEDFRCLFPEVDFQESPVQSLTPALPVNASTLKTELTERFSGSSANASTKTRTKGRKDQKLVEVYHSILETYGMQCGFCVVASAAGKTVAGLDHFMGAPGCLAEKGSSKIWGDIKYRICYSGAKGPCFRCHICSMGDNILHPPFQSGTATCIYPSFMLQMATGILFHSQLAQEARELLQVQNNILWDSADSADFISWLAQPVSGTEHRTGCMGLLYYLAIKMKTIRDN</sequence>
<dbReference type="Proteomes" id="UP001498398">
    <property type="component" value="Unassembled WGS sequence"/>
</dbReference>
<keyword evidence="3" id="KW-0067">ATP-binding</keyword>
<comment type="caution">
    <text evidence="9">The sequence shown here is derived from an EMBL/GenBank/DDBJ whole genome shotgun (WGS) entry which is preliminary data.</text>
</comment>
<dbReference type="PANTHER" id="PTHR13710">
    <property type="entry name" value="DNA HELICASE RECQ FAMILY MEMBER"/>
    <property type="match status" value="1"/>
</dbReference>
<keyword evidence="2" id="KW-0547">Nucleotide-binding</keyword>
<dbReference type="Pfam" id="PF00271">
    <property type="entry name" value="Helicase_C"/>
    <property type="match status" value="1"/>
</dbReference>
<evidence type="ECO:0000313" key="10">
    <source>
        <dbReference type="Proteomes" id="UP001498398"/>
    </source>
</evidence>
<dbReference type="InterPro" id="IPR011545">
    <property type="entry name" value="DEAD/DEAH_box_helicase_dom"/>
</dbReference>
<evidence type="ECO:0000256" key="5">
    <source>
        <dbReference type="ARBA" id="ARBA00034808"/>
    </source>
</evidence>